<accession>A0A437PF82</accession>
<evidence type="ECO:0000313" key="2">
    <source>
        <dbReference type="EMBL" id="RVU20929.1"/>
    </source>
</evidence>
<dbReference type="OrthoDB" id="3872040at2"/>
<dbReference type="InterPro" id="IPR045756">
    <property type="entry name" value="DUF6183"/>
</dbReference>
<evidence type="ECO:0000256" key="1">
    <source>
        <dbReference type="SAM" id="MobiDB-lite"/>
    </source>
</evidence>
<protein>
    <submittedName>
        <fullName evidence="2">Uncharacterized protein</fullName>
    </submittedName>
</protein>
<dbReference type="EMBL" id="RZYA01000014">
    <property type="protein sequence ID" value="RVU20929.1"/>
    <property type="molecule type" value="Genomic_DNA"/>
</dbReference>
<reference evidence="2 3" key="1">
    <citation type="submission" date="2019-01" db="EMBL/GenBank/DDBJ databases">
        <title>Genome sequences of Streptomyces and Rhizobium isolates collected from root and soil.</title>
        <authorList>
            <person name="Chhettri S."/>
            <person name="Sevigny J.L."/>
            <person name="Sen A."/>
            <person name="Ennis N."/>
            <person name="Tisa L."/>
        </authorList>
    </citation>
    <scope>NUCLEOTIDE SEQUENCE [LARGE SCALE GENOMIC DNA]</scope>
    <source>
        <strain evidence="2 3">San01</strain>
    </source>
</reference>
<dbReference type="AlphaFoldDB" id="A0A437PF82"/>
<organism evidence="2 3">
    <name type="scientific">Streptomyces antnestii</name>
    <dbReference type="NCBI Taxonomy" id="2494256"/>
    <lineage>
        <taxon>Bacteria</taxon>
        <taxon>Bacillati</taxon>
        <taxon>Actinomycetota</taxon>
        <taxon>Actinomycetes</taxon>
        <taxon>Kitasatosporales</taxon>
        <taxon>Streptomycetaceae</taxon>
        <taxon>Streptomyces</taxon>
    </lineage>
</organism>
<proteinExistence type="predicted"/>
<dbReference type="Pfam" id="PF19681">
    <property type="entry name" value="DUF6183"/>
    <property type="match status" value="1"/>
</dbReference>
<comment type="caution">
    <text evidence="2">The sequence shown here is derived from an EMBL/GenBank/DDBJ whole genome shotgun (WGS) entry which is preliminary data.</text>
</comment>
<sequence>MKEARDDLGDLVWGQAEERAAQGDTLYVRELGAQLADLHATAVEQIRNYERHLGHVVRVLALTPGRDSVVQLLQLLDEKRPAGPGARPQLVASLLAEHQHVADLATTLFERSERDRLDELRGCLFHELVLRGVDLDAFPQLRSWPLVQPSWHALAWLPAHLSDLEAHVDFPSRSIRGASSEMDTELPAEGRMDPPTPRTAVRSGLCDVATLEVHETITAAVEAGGWGACGAWVFVLDEAITPNRVPALLPTLPMRCVDGLGPTDRFEIARRPVEEIWSLLFATASKGGMYSSGAHGAFGRLSAWKSMAGLSSAPPDANAQQVERQARQSTWFQFEADADWFHNEIYDYGIAALSPDRRRIAVLAATDTD</sequence>
<gene>
    <name evidence="2" type="ORF">EOT10_26725</name>
</gene>
<dbReference type="RefSeq" id="WP_127830883.1">
    <property type="nucleotide sequence ID" value="NZ_RZYA01000014.1"/>
</dbReference>
<feature type="region of interest" description="Disordered" evidence="1">
    <location>
        <begin position="179"/>
        <end position="198"/>
    </location>
</feature>
<name>A0A437PF82_9ACTN</name>
<keyword evidence="3" id="KW-1185">Reference proteome</keyword>
<evidence type="ECO:0000313" key="3">
    <source>
        <dbReference type="Proteomes" id="UP000283128"/>
    </source>
</evidence>
<dbReference type="Proteomes" id="UP000283128">
    <property type="component" value="Unassembled WGS sequence"/>
</dbReference>